<accession>A0ABX0TUV9</accession>
<comment type="caution">
    <text evidence="1">The sequence shown here is derived from an EMBL/GenBank/DDBJ whole genome shotgun (WGS) entry which is preliminary data.</text>
</comment>
<dbReference type="EMBL" id="JAAOZC010000010">
    <property type="protein sequence ID" value="NIJ09302.1"/>
    <property type="molecule type" value="Genomic_DNA"/>
</dbReference>
<proteinExistence type="predicted"/>
<evidence type="ECO:0000313" key="1">
    <source>
        <dbReference type="EMBL" id="NIJ09302.1"/>
    </source>
</evidence>
<keyword evidence="2" id="KW-1185">Reference proteome</keyword>
<dbReference type="Gene3D" id="3.90.550.10">
    <property type="entry name" value="Spore Coat Polysaccharide Biosynthesis Protein SpsA, Chain A"/>
    <property type="match status" value="1"/>
</dbReference>
<gene>
    <name evidence="1" type="ORF">FHS31_002934</name>
</gene>
<evidence type="ECO:0000313" key="2">
    <source>
        <dbReference type="Proteomes" id="UP000727456"/>
    </source>
</evidence>
<dbReference type="InterPro" id="IPR029044">
    <property type="entry name" value="Nucleotide-diphossugar_trans"/>
</dbReference>
<reference evidence="1 2" key="1">
    <citation type="submission" date="2020-03" db="EMBL/GenBank/DDBJ databases">
        <title>Genomic Encyclopedia of Type Strains, Phase III (KMG-III): the genomes of soil and plant-associated and newly described type strains.</title>
        <authorList>
            <person name="Whitman W."/>
        </authorList>
    </citation>
    <scope>NUCLEOTIDE SEQUENCE [LARGE SCALE GENOMIC DNA]</scope>
    <source>
        <strain evidence="1 2">CECT 8804</strain>
    </source>
</reference>
<organism evidence="1 2">
    <name type="scientific">Sphingomonas vulcanisoli</name>
    <dbReference type="NCBI Taxonomy" id="1658060"/>
    <lineage>
        <taxon>Bacteria</taxon>
        <taxon>Pseudomonadati</taxon>
        <taxon>Pseudomonadota</taxon>
        <taxon>Alphaproteobacteria</taxon>
        <taxon>Sphingomonadales</taxon>
        <taxon>Sphingomonadaceae</taxon>
        <taxon>Sphingomonas</taxon>
    </lineage>
</organism>
<name>A0ABX0TUV9_9SPHN</name>
<protein>
    <submittedName>
        <fullName evidence="1">Molybdopterin-guanine dinucleotide biosynthesis protein A</fullName>
    </submittedName>
</protein>
<sequence>MRFWLVENRAASVRTRRKLCCWDAHCWTTLWNSSDHNAMLSQSLVANTRAHYRLLIGPHQTRGRWGGLAGALLYAAHRYDQVLSVSIDAPLLPTDLLTVLEPAPSYLALQPVIGLWPVSAIDTIQTILRGNGKQSMQSLAFDVGARLIEGIDRIPNVNTRDDLKDLRRLLCE</sequence>
<dbReference type="Proteomes" id="UP000727456">
    <property type="component" value="Unassembled WGS sequence"/>
</dbReference>